<dbReference type="OrthoDB" id="4505683at2759"/>
<feature type="domain" description="CFEM" evidence="11">
    <location>
        <begin position="1"/>
        <end position="92"/>
    </location>
</feature>
<feature type="signal peptide" evidence="10">
    <location>
        <begin position="1"/>
        <end position="16"/>
    </location>
</feature>
<dbReference type="AlphaFoldDB" id="A0A6G1HN55"/>
<evidence type="ECO:0000256" key="7">
    <source>
        <dbReference type="ARBA" id="ARBA00023157"/>
    </source>
</evidence>
<dbReference type="GO" id="GO:0005576">
    <property type="term" value="C:extracellular region"/>
    <property type="evidence" value="ECO:0007669"/>
    <property type="project" value="UniProtKB-SubCell"/>
</dbReference>
<evidence type="ECO:0000313" key="12">
    <source>
        <dbReference type="EMBL" id="KAF2397279.1"/>
    </source>
</evidence>
<keyword evidence="9" id="KW-0479">Metal-binding</keyword>
<feature type="chain" id="PRO_5026175925" description="CFEM domain-containing protein" evidence="10">
    <location>
        <begin position="17"/>
        <end position="92"/>
    </location>
</feature>
<sequence>MKFLTILAVLITAAAAQDCAAKVAAIPACGRTCIDPEITAAGCTGPTDLKCICAKRSAIEPKAAACVVKGCPAADTLKVQPAVADVCACVGA</sequence>
<dbReference type="SMART" id="SM00747">
    <property type="entry name" value="CFEM"/>
    <property type="match status" value="1"/>
</dbReference>
<evidence type="ECO:0000256" key="1">
    <source>
        <dbReference type="ARBA" id="ARBA00004589"/>
    </source>
</evidence>
<keyword evidence="5" id="KW-0472">Membrane</keyword>
<comment type="similarity">
    <text evidence="3">Belongs to the RBT5 family.</text>
</comment>
<evidence type="ECO:0000313" key="13">
    <source>
        <dbReference type="Proteomes" id="UP000799640"/>
    </source>
</evidence>
<organism evidence="12 13">
    <name type="scientific">Trichodelitschia bisporula</name>
    <dbReference type="NCBI Taxonomy" id="703511"/>
    <lineage>
        <taxon>Eukaryota</taxon>
        <taxon>Fungi</taxon>
        <taxon>Dikarya</taxon>
        <taxon>Ascomycota</taxon>
        <taxon>Pezizomycotina</taxon>
        <taxon>Dothideomycetes</taxon>
        <taxon>Dothideomycetes incertae sedis</taxon>
        <taxon>Phaeotrichales</taxon>
        <taxon>Phaeotrichaceae</taxon>
        <taxon>Trichodelitschia</taxon>
    </lineage>
</organism>
<keyword evidence="7" id="KW-1015">Disulfide bond</keyword>
<evidence type="ECO:0000256" key="6">
    <source>
        <dbReference type="ARBA" id="ARBA00022729"/>
    </source>
</evidence>
<comment type="caution">
    <text evidence="9">Lacks conserved residue(s) required for the propagation of feature annotation.</text>
</comment>
<evidence type="ECO:0000256" key="4">
    <source>
        <dbReference type="ARBA" id="ARBA00022525"/>
    </source>
</evidence>
<evidence type="ECO:0000256" key="10">
    <source>
        <dbReference type="SAM" id="SignalP"/>
    </source>
</evidence>
<comment type="subcellular location">
    <subcellularLocation>
        <location evidence="1">Membrane</location>
        <topology evidence="1">Lipid-anchor</topology>
        <topology evidence="1">GPI-anchor</topology>
    </subcellularLocation>
    <subcellularLocation>
        <location evidence="2">Secreted</location>
    </subcellularLocation>
</comment>
<dbReference type="EMBL" id="ML996704">
    <property type="protein sequence ID" value="KAF2397279.1"/>
    <property type="molecule type" value="Genomic_DNA"/>
</dbReference>
<reference evidence="12" key="1">
    <citation type="journal article" date="2020" name="Stud. Mycol.">
        <title>101 Dothideomycetes genomes: a test case for predicting lifestyles and emergence of pathogens.</title>
        <authorList>
            <person name="Haridas S."/>
            <person name="Albert R."/>
            <person name="Binder M."/>
            <person name="Bloem J."/>
            <person name="Labutti K."/>
            <person name="Salamov A."/>
            <person name="Andreopoulos B."/>
            <person name="Baker S."/>
            <person name="Barry K."/>
            <person name="Bills G."/>
            <person name="Bluhm B."/>
            <person name="Cannon C."/>
            <person name="Castanera R."/>
            <person name="Culley D."/>
            <person name="Daum C."/>
            <person name="Ezra D."/>
            <person name="Gonzalez J."/>
            <person name="Henrissat B."/>
            <person name="Kuo A."/>
            <person name="Liang C."/>
            <person name="Lipzen A."/>
            <person name="Lutzoni F."/>
            <person name="Magnuson J."/>
            <person name="Mondo S."/>
            <person name="Nolan M."/>
            <person name="Ohm R."/>
            <person name="Pangilinan J."/>
            <person name="Park H.-J."/>
            <person name="Ramirez L."/>
            <person name="Alfaro M."/>
            <person name="Sun H."/>
            <person name="Tritt A."/>
            <person name="Yoshinaga Y."/>
            <person name="Zwiers L.-H."/>
            <person name="Turgeon B."/>
            <person name="Goodwin S."/>
            <person name="Spatafora J."/>
            <person name="Crous P."/>
            <person name="Grigoriev I."/>
        </authorList>
    </citation>
    <scope>NUCLEOTIDE SEQUENCE</scope>
    <source>
        <strain evidence="12">CBS 262.69</strain>
    </source>
</reference>
<accession>A0A6G1HN55</accession>
<feature type="binding site" description="axial binding residue" evidence="9">
    <location>
        <position position="48"/>
    </location>
    <ligand>
        <name>heme</name>
        <dbReference type="ChEBI" id="CHEBI:30413"/>
    </ligand>
    <ligandPart>
        <name>Fe</name>
        <dbReference type="ChEBI" id="CHEBI:18248"/>
    </ligandPart>
</feature>
<dbReference type="Proteomes" id="UP000799640">
    <property type="component" value="Unassembled WGS sequence"/>
</dbReference>
<gene>
    <name evidence="12" type="ORF">EJ06DRAFT_533463</name>
</gene>
<evidence type="ECO:0000256" key="9">
    <source>
        <dbReference type="PROSITE-ProRule" id="PRU01356"/>
    </source>
</evidence>
<dbReference type="GO" id="GO:0098552">
    <property type="term" value="C:side of membrane"/>
    <property type="evidence" value="ECO:0007669"/>
    <property type="project" value="UniProtKB-KW"/>
</dbReference>
<dbReference type="GO" id="GO:0046872">
    <property type="term" value="F:metal ion binding"/>
    <property type="evidence" value="ECO:0007669"/>
    <property type="project" value="UniProtKB-UniRule"/>
</dbReference>
<keyword evidence="4" id="KW-0964">Secreted</keyword>
<proteinExistence type="inferred from homology"/>
<dbReference type="PROSITE" id="PS52012">
    <property type="entry name" value="CFEM"/>
    <property type="match status" value="1"/>
</dbReference>
<protein>
    <recommendedName>
        <fullName evidence="11">CFEM domain-containing protein</fullName>
    </recommendedName>
</protein>
<evidence type="ECO:0000259" key="11">
    <source>
        <dbReference type="PROSITE" id="PS52012"/>
    </source>
</evidence>
<keyword evidence="9" id="KW-0408">Iron</keyword>
<dbReference type="InterPro" id="IPR008427">
    <property type="entry name" value="Extracellular_membr_CFEM_dom"/>
</dbReference>
<keyword evidence="13" id="KW-1185">Reference proteome</keyword>
<keyword evidence="5" id="KW-0325">Glycoprotein</keyword>
<keyword evidence="6 10" id="KW-0732">Signal</keyword>
<dbReference type="Pfam" id="PF05730">
    <property type="entry name" value="CFEM"/>
    <property type="match status" value="1"/>
</dbReference>
<keyword evidence="5" id="KW-0336">GPI-anchor</keyword>
<evidence type="ECO:0000256" key="3">
    <source>
        <dbReference type="ARBA" id="ARBA00010031"/>
    </source>
</evidence>
<keyword evidence="8" id="KW-0449">Lipoprotein</keyword>
<evidence type="ECO:0000256" key="8">
    <source>
        <dbReference type="ARBA" id="ARBA00023288"/>
    </source>
</evidence>
<name>A0A6G1HN55_9PEZI</name>
<keyword evidence="9" id="KW-0349">Heme</keyword>
<evidence type="ECO:0000256" key="2">
    <source>
        <dbReference type="ARBA" id="ARBA00004613"/>
    </source>
</evidence>
<evidence type="ECO:0000256" key="5">
    <source>
        <dbReference type="ARBA" id="ARBA00022622"/>
    </source>
</evidence>